<dbReference type="AlphaFoldDB" id="A0A8H3INW4"/>
<evidence type="ECO:0000313" key="4">
    <source>
        <dbReference type="Proteomes" id="UP000664169"/>
    </source>
</evidence>
<feature type="domain" description="DUF4484" evidence="2">
    <location>
        <begin position="336"/>
        <end position="536"/>
    </location>
</feature>
<dbReference type="Proteomes" id="UP000664169">
    <property type="component" value="Unassembled WGS sequence"/>
</dbReference>
<gene>
    <name evidence="3" type="ORF">GOMPHAMPRED_004041</name>
</gene>
<accession>A0A8H3INW4</accession>
<feature type="compositionally biased region" description="Low complexity" evidence="1">
    <location>
        <begin position="382"/>
        <end position="404"/>
    </location>
</feature>
<evidence type="ECO:0000256" key="1">
    <source>
        <dbReference type="SAM" id="MobiDB-lite"/>
    </source>
</evidence>
<feature type="region of interest" description="Disordered" evidence="1">
    <location>
        <begin position="78"/>
        <end position="98"/>
    </location>
</feature>
<organism evidence="3 4">
    <name type="scientific">Gomphillus americanus</name>
    <dbReference type="NCBI Taxonomy" id="1940652"/>
    <lineage>
        <taxon>Eukaryota</taxon>
        <taxon>Fungi</taxon>
        <taxon>Dikarya</taxon>
        <taxon>Ascomycota</taxon>
        <taxon>Pezizomycotina</taxon>
        <taxon>Lecanoromycetes</taxon>
        <taxon>OSLEUM clade</taxon>
        <taxon>Ostropomycetidae</taxon>
        <taxon>Ostropales</taxon>
        <taxon>Graphidaceae</taxon>
        <taxon>Gomphilloideae</taxon>
        <taxon>Gomphillus</taxon>
    </lineage>
</organism>
<dbReference type="GO" id="GO:0005811">
    <property type="term" value="C:lipid droplet"/>
    <property type="evidence" value="ECO:0007669"/>
    <property type="project" value="TreeGrafter"/>
</dbReference>
<dbReference type="PANTHER" id="PTHR28153:SF1">
    <property type="entry name" value="DUF4484 DOMAIN-CONTAINING PROTEIN"/>
    <property type="match status" value="1"/>
</dbReference>
<feature type="compositionally biased region" description="Basic and acidic residues" evidence="1">
    <location>
        <begin position="442"/>
        <end position="464"/>
    </location>
</feature>
<comment type="caution">
    <text evidence="3">The sequence shown here is derived from an EMBL/GenBank/DDBJ whole genome shotgun (WGS) entry which is preliminary data.</text>
</comment>
<dbReference type="OrthoDB" id="2152680at2759"/>
<feature type="region of interest" description="Disordered" evidence="1">
    <location>
        <begin position="374"/>
        <end position="404"/>
    </location>
</feature>
<feature type="compositionally biased region" description="Polar residues" evidence="1">
    <location>
        <begin position="287"/>
        <end position="300"/>
    </location>
</feature>
<evidence type="ECO:0000259" key="2">
    <source>
        <dbReference type="Pfam" id="PF14831"/>
    </source>
</evidence>
<dbReference type="EMBL" id="CAJPDQ010000024">
    <property type="protein sequence ID" value="CAF9926033.1"/>
    <property type="molecule type" value="Genomic_DNA"/>
</dbReference>
<reference evidence="3" key="1">
    <citation type="submission" date="2021-03" db="EMBL/GenBank/DDBJ databases">
        <authorList>
            <person name="Tagirdzhanova G."/>
        </authorList>
    </citation>
    <scope>NUCLEOTIDE SEQUENCE</scope>
</reference>
<keyword evidence="4" id="KW-1185">Reference proteome</keyword>
<sequence>MHDDEHAGISAFINKSTDKWERNALMLAVGALVPLENGRLGKSWKHADKLKELAEQLVLDPSKTLPLEDYWSAHCLQDNEHGESSRPSSSSHGSTDKHRARVASYGMESVPLGLSSHHPALALPTSIFTFGPLLFPLYKAALLRKRILLMHQAPVELACNFVYNISILSNIPSSVADLIPLEPLPTRLQPLFSVGVHDIDELSGKGHSREDMTDPGFGWIACSTDDVLAIKTDIYDILVNIPPEHTNQAKQKIWPQIKTAAGQELKASQRDLRRYRTLRHSIEQHFPNDTSVFRPSSQSKDPADLDHDTDHETEALIPHIDSFDDTSSTNEDHLTEPTSWSALAYNSFMWWASAGEKTGGLEDEIEHDASMFRDFNPSYADTPGSTTQQRRRSSTTLLSTGPGLSLVDNNTNTAAPEMAIIAFFHRLTANIFVTISQAVEHASERNEAERNESETNNNQEREEGGAAAGSDETAILDEDDTPPPTVYITGDDLVRMGLDVWSEADKKFVAELVELYWGRKADVQGGTIECCGVRII</sequence>
<evidence type="ECO:0000313" key="3">
    <source>
        <dbReference type="EMBL" id="CAF9926033.1"/>
    </source>
</evidence>
<proteinExistence type="predicted"/>
<dbReference type="PANTHER" id="PTHR28153">
    <property type="entry name" value="PROTEIN, PUTATIVE-RELATED"/>
    <property type="match status" value="1"/>
</dbReference>
<dbReference type="Pfam" id="PF14831">
    <property type="entry name" value="DUF4484"/>
    <property type="match status" value="1"/>
</dbReference>
<feature type="region of interest" description="Disordered" evidence="1">
    <location>
        <begin position="442"/>
        <end position="484"/>
    </location>
</feature>
<protein>
    <recommendedName>
        <fullName evidence="2">DUF4484 domain-containing protein</fullName>
    </recommendedName>
</protein>
<dbReference type="InterPro" id="IPR053056">
    <property type="entry name" value="Lipid_Metab_Assoc_Protein"/>
</dbReference>
<dbReference type="InterPro" id="IPR018626">
    <property type="entry name" value="LCHN/Anr2"/>
</dbReference>
<dbReference type="InterPro" id="IPR028115">
    <property type="entry name" value="DUF4484"/>
</dbReference>
<name>A0A8H3INW4_9LECA</name>
<dbReference type="Pfam" id="PF09804">
    <property type="entry name" value="DENND11"/>
    <property type="match status" value="1"/>
</dbReference>
<feature type="region of interest" description="Disordered" evidence="1">
    <location>
        <begin position="286"/>
        <end position="308"/>
    </location>
</feature>